<dbReference type="PANTHER" id="PTHR30146">
    <property type="entry name" value="LACI-RELATED TRANSCRIPTIONAL REPRESSOR"/>
    <property type="match status" value="1"/>
</dbReference>
<reference evidence="6 7" key="1">
    <citation type="submission" date="2018-07" db="EMBL/GenBank/DDBJ databases">
        <title>a novel species of Sphingomonas isolated from the rhizosphere soil of Araceae plant.</title>
        <authorList>
            <person name="Zhiyong W."/>
            <person name="Qinglan Z."/>
            <person name="Zhiwei F."/>
            <person name="Ding X."/>
            <person name="Gejiao W."/>
            <person name="Shixue Z."/>
        </authorList>
    </citation>
    <scope>NUCLEOTIDE SEQUENCE [LARGE SCALE GENOMIC DNA]</scope>
    <source>
        <strain evidence="6 7">WZY 27</strain>
    </source>
</reference>
<keyword evidence="7" id="KW-1185">Reference proteome</keyword>
<dbReference type="Pfam" id="PF13377">
    <property type="entry name" value="Peripla_BP_3"/>
    <property type="match status" value="1"/>
</dbReference>
<protein>
    <submittedName>
        <fullName evidence="6">LacI family transcriptional regulator</fullName>
    </submittedName>
</protein>
<evidence type="ECO:0000259" key="5">
    <source>
        <dbReference type="PROSITE" id="PS50932"/>
    </source>
</evidence>
<accession>A0A369VUZ8</accession>
<dbReference type="SMART" id="SM00354">
    <property type="entry name" value="HTH_LACI"/>
    <property type="match status" value="1"/>
</dbReference>
<dbReference type="SUPFAM" id="SSF53822">
    <property type="entry name" value="Periplasmic binding protein-like I"/>
    <property type="match status" value="1"/>
</dbReference>
<gene>
    <name evidence="6" type="ORF">DVW87_00220</name>
</gene>
<dbReference type="AlphaFoldDB" id="A0A369VUZ8"/>
<dbReference type="InterPro" id="IPR028082">
    <property type="entry name" value="Peripla_BP_I"/>
</dbReference>
<keyword evidence="2" id="KW-0805">Transcription regulation</keyword>
<dbReference type="EMBL" id="QQNB01000001">
    <property type="protein sequence ID" value="RDE06206.1"/>
    <property type="molecule type" value="Genomic_DNA"/>
</dbReference>
<dbReference type="Gene3D" id="1.10.260.40">
    <property type="entry name" value="lambda repressor-like DNA-binding domains"/>
    <property type="match status" value="1"/>
</dbReference>
<keyword evidence="4" id="KW-0804">Transcription</keyword>
<dbReference type="GO" id="GO:0000976">
    <property type="term" value="F:transcription cis-regulatory region binding"/>
    <property type="evidence" value="ECO:0007669"/>
    <property type="project" value="TreeGrafter"/>
</dbReference>
<dbReference type="Pfam" id="PF00356">
    <property type="entry name" value="LacI"/>
    <property type="match status" value="1"/>
</dbReference>
<evidence type="ECO:0000313" key="7">
    <source>
        <dbReference type="Proteomes" id="UP000253918"/>
    </source>
</evidence>
<dbReference type="PROSITE" id="PS00356">
    <property type="entry name" value="HTH_LACI_1"/>
    <property type="match status" value="1"/>
</dbReference>
<dbReference type="InterPro" id="IPR000843">
    <property type="entry name" value="HTH_LacI"/>
</dbReference>
<dbReference type="PANTHER" id="PTHR30146:SF151">
    <property type="entry name" value="HTH-TYPE TRANSCRIPTIONAL REPRESSOR CYTR"/>
    <property type="match status" value="1"/>
</dbReference>
<dbReference type="InterPro" id="IPR010982">
    <property type="entry name" value="Lambda_DNA-bd_dom_sf"/>
</dbReference>
<dbReference type="Proteomes" id="UP000253918">
    <property type="component" value="Unassembled WGS sequence"/>
</dbReference>
<feature type="domain" description="HTH lacI-type" evidence="5">
    <location>
        <begin position="4"/>
        <end position="58"/>
    </location>
</feature>
<dbReference type="CDD" id="cd01392">
    <property type="entry name" value="HTH_LacI"/>
    <property type="match status" value="1"/>
</dbReference>
<evidence type="ECO:0000256" key="4">
    <source>
        <dbReference type="ARBA" id="ARBA00023163"/>
    </source>
</evidence>
<dbReference type="CDD" id="cd06267">
    <property type="entry name" value="PBP1_LacI_sugar_binding-like"/>
    <property type="match status" value="1"/>
</dbReference>
<keyword evidence="3" id="KW-0238">DNA-binding</keyword>
<dbReference type="GO" id="GO:0003700">
    <property type="term" value="F:DNA-binding transcription factor activity"/>
    <property type="evidence" value="ECO:0007669"/>
    <property type="project" value="TreeGrafter"/>
</dbReference>
<evidence type="ECO:0000313" key="6">
    <source>
        <dbReference type="EMBL" id="RDE06206.1"/>
    </source>
</evidence>
<evidence type="ECO:0000256" key="2">
    <source>
        <dbReference type="ARBA" id="ARBA00023015"/>
    </source>
</evidence>
<dbReference type="PROSITE" id="PS50932">
    <property type="entry name" value="HTH_LACI_2"/>
    <property type="match status" value="1"/>
</dbReference>
<dbReference type="Gene3D" id="3.40.50.2300">
    <property type="match status" value="2"/>
</dbReference>
<sequence length="343" mass="35442">MTQATIRDVARHAAVSVASVSRALNGAASVSPATRDRVQASARALGYVPNAAARSLSLARSNTIGVVLPELHGEFFSEIVRGMDRAAGSLGLQLLLSNMHADVELAAHALRAMRGRVDGLLIMAPELAAATLIDALPGQQPAVLINCAAAGRSHPGFGIDNRAGAAAMVRHLLAQGRQRIVHLAGPGSNLDARERQEGFTAAMAELAPGAPVEVLAGDFHEETGMAAAQALLSRGPACDAIFAANDQMAIGAMRALQDAGVDVPGRIAVAGFDDVPVARYLALSTMRVPIAEMGARALARLARLIDGTDTTTDVELLVPELVVRGTTATGAISNKNPQEEPTS</sequence>
<dbReference type="OrthoDB" id="8433438at2"/>
<name>A0A369VUZ8_9SPHN</name>
<evidence type="ECO:0000256" key="1">
    <source>
        <dbReference type="ARBA" id="ARBA00022491"/>
    </source>
</evidence>
<dbReference type="InterPro" id="IPR046335">
    <property type="entry name" value="LacI/GalR-like_sensor"/>
</dbReference>
<proteinExistence type="predicted"/>
<keyword evidence="1" id="KW-0678">Repressor</keyword>
<comment type="caution">
    <text evidence="6">The sequence shown here is derived from an EMBL/GenBank/DDBJ whole genome shotgun (WGS) entry which is preliminary data.</text>
</comment>
<evidence type="ECO:0000256" key="3">
    <source>
        <dbReference type="ARBA" id="ARBA00023125"/>
    </source>
</evidence>
<organism evidence="6 7">
    <name type="scientific">Sphingomonas aracearum</name>
    <dbReference type="NCBI Taxonomy" id="2283317"/>
    <lineage>
        <taxon>Bacteria</taxon>
        <taxon>Pseudomonadati</taxon>
        <taxon>Pseudomonadota</taxon>
        <taxon>Alphaproteobacteria</taxon>
        <taxon>Sphingomonadales</taxon>
        <taxon>Sphingomonadaceae</taxon>
        <taxon>Sphingomonas</taxon>
    </lineage>
</organism>
<dbReference type="SUPFAM" id="SSF47413">
    <property type="entry name" value="lambda repressor-like DNA-binding domains"/>
    <property type="match status" value="1"/>
</dbReference>